<feature type="transmembrane region" description="Helical" evidence="6">
    <location>
        <begin position="414"/>
        <end position="433"/>
    </location>
</feature>
<dbReference type="Proteomes" id="UP000318431">
    <property type="component" value="Unassembled WGS sequence"/>
</dbReference>
<evidence type="ECO:0000259" key="7">
    <source>
        <dbReference type="PROSITE" id="PS50850"/>
    </source>
</evidence>
<keyword evidence="2" id="KW-0813">Transport</keyword>
<keyword evidence="3 6" id="KW-0812">Transmembrane</keyword>
<dbReference type="PANTHER" id="PTHR43791:SF36">
    <property type="entry name" value="TRANSPORTER, PUTATIVE (AFU_ORTHOLOGUE AFUA_6G08340)-RELATED"/>
    <property type="match status" value="1"/>
</dbReference>
<dbReference type="PROSITE" id="PS50850">
    <property type="entry name" value="MFS"/>
    <property type="match status" value="1"/>
</dbReference>
<dbReference type="OrthoDB" id="5441967at2"/>
<feature type="transmembrane region" description="Helical" evidence="6">
    <location>
        <begin position="64"/>
        <end position="85"/>
    </location>
</feature>
<dbReference type="InterPro" id="IPR036259">
    <property type="entry name" value="MFS_trans_sf"/>
</dbReference>
<keyword evidence="4 6" id="KW-1133">Transmembrane helix</keyword>
<sequence length="450" mass="48362">MSQNGATVGAGKAGADNPLLAAAISKVKWRILPLFVIMFIANYIDRVNIGFVRPHLSSDLGIDAAAFGFGAGLFFIGYALFEVPSNMMLQRFGAKAWLTRIMCTWGLAATGMAFVQGETSFYVMRFILGVAEAGFFPGVVYYFTRWLPRGERGKAMAIFLSGSAVASVLSGPISGGLLQVEGMGLHGWQWMFIIEGMFSVLLCGAVWFYLDSEPKDAKWLSTAERDVLINEIAAEQKEREAEQGKHSGGWRLMRDPQILLFCVIYFMISVTIYGATFWLPTMIKKMGDYSEFQVGLFNSVPWIISIVAMYAFAALAARFKYQQGWAATAFVVAGVGMFASASTANPVYGFIAVCFAAIGFKAASALFWPIPQAYLDVRIAAAVIALINSLGNLGGFVAPTAFGMLEQRTGSIQGGLYGLAAASLLGGIAVLFARNRPGKKGPAVLAPAAG</sequence>
<evidence type="ECO:0000256" key="4">
    <source>
        <dbReference type="ARBA" id="ARBA00022989"/>
    </source>
</evidence>
<dbReference type="Gene3D" id="1.20.1250.20">
    <property type="entry name" value="MFS general substrate transporter like domains"/>
    <property type="match status" value="2"/>
</dbReference>
<feature type="transmembrane region" description="Helical" evidence="6">
    <location>
        <begin position="155"/>
        <end position="178"/>
    </location>
</feature>
<feature type="transmembrane region" description="Helical" evidence="6">
    <location>
        <begin position="121"/>
        <end position="143"/>
    </location>
</feature>
<dbReference type="InterPro" id="IPR020846">
    <property type="entry name" value="MFS_dom"/>
</dbReference>
<dbReference type="SUPFAM" id="SSF103473">
    <property type="entry name" value="MFS general substrate transporter"/>
    <property type="match status" value="1"/>
</dbReference>
<feature type="transmembrane region" description="Helical" evidence="6">
    <location>
        <begin position="258"/>
        <end position="279"/>
    </location>
</feature>
<dbReference type="RefSeq" id="WP_145648330.1">
    <property type="nucleotide sequence ID" value="NZ_VLLB01000002.1"/>
</dbReference>
<proteinExistence type="predicted"/>
<feature type="transmembrane region" description="Helical" evidence="6">
    <location>
        <begin position="324"/>
        <end position="341"/>
    </location>
</feature>
<dbReference type="CDD" id="cd17319">
    <property type="entry name" value="MFS_ExuT_GudP_like"/>
    <property type="match status" value="1"/>
</dbReference>
<gene>
    <name evidence="8" type="ORF">IP91_01554</name>
</gene>
<dbReference type="FunFam" id="1.20.1250.20:FF:000018">
    <property type="entry name" value="MFS transporter permease"/>
    <property type="match status" value="1"/>
</dbReference>
<feature type="transmembrane region" description="Helical" evidence="6">
    <location>
        <begin position="347"/>
        <end position="368"/>
    </location>
</feature>
<feature type="transmembrane region" description="Helical" evidence="6">
    <location>
        <begin position="380"/>
        <end position="402"/>
    </location>
</feature>
<accession>A0A562REF8</accession>
<name>A0A562REF8_9BURK</name>
<keyword evidence="9" id="KW-1185">Reference proteome</keyword>
<dbReference type="Pfam" id="PF07690">
    <property type="entry name" value="MFS_1"/>
    <property type="match status" value="1"/>
</dbReference>
<comment type="subcellular location">
    <subcellularLocation>
        <location evidence="1">Membrane</location>
        <topology evidence="1">Multi-pass membrane protein</topology>
    </subcellularLocation>
</comment>
<evidence type="ECO:0000313" key="9">
    <source>
        <dbReference type="Proteomes" id="UP000318431"/>
    </source>
</evidence>
<dbReference type="EMBL" id="VLLB01000002">
    <property type="protein sequence ID" value="TWI67441.1"/>
    <property type="molecule type" value="Genomic_DNA"/>
</dbReference>
<dbReference type="GO" id="GO:0016020">
    <property type="term" value="C:membrane"/>
    <property type="evidence" value="ECO:0007669"/>
    <property type="project" value="UniProtKB-SubCell"/>
</dbReference>
<dbReference type="AlphaFoldDB" id="A0A562REF8"/>
<feature type="transmembrane region" description="Helical" evidence="6">
    <location>
        <begin position="299"/>
        <end position="317"/>
    </location>
</feature>
<evidence type="ECO:0000256" key="2">
    <source>
        <dbReference type="ARBA" id="ARBA00022448"/>
    </source>
</evidence>
<organism evidence="8 9">
    <name type="scientific">Pseudoduganella lurida</name>
    <dbReference type="NCBI Taxonomy" id="1036180"/>
    <lineage>
        <taxon>Bacteria</taxon>
        <taxon>Pseudomonadati</taxon>
        <taxon>Pseudomonadota</taxon>
        <taxon>Betaproteobacteria</taxon>
        <taxon>Burkholderiales</taxon>
        <taxon>Oxalobacteraceae</taxon>
        <taxon>Telluria group</taxon>
        <taxon>Pseudoduganella</taxon>
    </lineage>
</organism>
<keyword evidence="5 6" id="KW-0472">Membrane</keyword>
<dbReference type="PANTHER" id="PTHR43791">
    <property type="entry name" value="PERMEASE-RELATED"/>
    <property type="match status" value="1"/>
</dbReference>
<dbReference type="GO" id="GO:0022857">
    <property type="term" value="F:transmembrane transporter activity"/>
    <property type="evidence" value="ECO:0007669"/>
    <property type="project" value="InterPro"/>
</dbReference>
<reference evidence="8 9" key="1">
    <citation type="journal article" date="2015" name="Stand. Genomic Sci.">
        <title>Genomic Encyclopedia of Bacterial and Archaeal Type Strains, Phase III: the genomes of soil and plant-associated and newly described type strains.</title>
        <authorList>
            <person name="Whitman W.B."/>
            <person name="Woyke T."/>
            <person name="Klenk H.P."/>
            <person name="Zhou Y."/>
            <person name="Lilburn T.G."/>
            <person name="Beck B.J."/>
            <person name="De Vos P."/>
            <person name="Vandamme P."/>
            <person name="Eisen J.A."/>
            <person name="Garrity G."/>
            <person name="Hugenholtz P."/>
            <person name="Kyrpides N.C."/>
        </authorList>
    </citation>
    <scope>NUCLEOTIDE SEQUENCE [LARGE SCALE GENOMIC DNA]</scope>
    <source>
        <strain evidence="8 9">CGMCC 1.10822</strain>
    </source>
</reference>
<evidence type="ECO:0000256" key="6">
    <source>
        <dbReference type="SAM" id="Phobius"/>
    </source>
</evidence>
<evidence type="ECO:0000256" key="3">
    <source>
        <dbReference type="ARBA" id="ARBA00022692"/>
    </source>
</evidence>
<evidence type="ECO:0000256" key="1">
    <source>
        <dbReference type="ARBA" id="ARBA00004141"/>
    </source>
</evidence>
<evidence type="ECO:0000256" key="5">
    <source>
        <dbReference type="ARBA" id="ARBA00023136"/>
    </source>
</evidence>
<feature type="transmembrane region" description="Helical" evidence="6">
    <location>
        <begin position="190"/>
        <end position="210"/>
    </location>
</feature>
<protein>
    <submittedName>
        <fullName evidence="8">Sugar phosphate permease</fullName>
    </submittedName>
</protein>
<evidence type="ECO:0000313" key="8">
    <source>
        <dbReference type="EMBL" id="TWI67441.1"/>
    </source>
</evidence>
<dbReference type="InterPro" id="IPR011701">
    <property type="entry name" value="MFS"/>
</dbReference>
<feature type="transmembrane region" description="Helical" evidence="6">
    <location>
        <begin position="27"/>
        <end position="44"/>
    </location>
</feature>
<feature type="transmembrane region" description="Helical" evidence="6">
    <location>
        <begin position="97"/>
        <end position="115"/>
    </location>
</feature>
<comment type="caution">
    <text evidence="8">The sequence shown here is derived from an EMBL/GenBank/DDBJ whole genome shotgun (WGS) entry which is preliminary data.</text>
</comment>
<feature type="domain" description="Major facilitator superfamily (MFS) profile" evidence="7">
    <location>
        <begin position="31"/>
        <end position="438"/>
    </location>
</feature>